<dbReference type="PROSITE" id="PS50113">
    <property type="entry name" value="PAC"/>
    <property type="match status" value="2"/>
</dbReference>
<evidence type="ECO:0000313" key="10">
    <source>
        <dbReference type="Proteomes" id="UP000198623"/>
    </source>
</evidence>
<dbReference type="InterPro" id="IPR000700">
    <property type="entry name" value="PAS-assoc_C"/>
</dbReference>
<feature type="domain" description="HAMP" evidence="7">
    <location>
        <begin position="157"/>
        <end position="210"/>
    </location>
</feature>
<dbReference type="GO" id="GO:0007165">
    <property type="term" value="P:signal transduction"/>
    <property type="evidence" value="ECO:0007669"/>
    <property type="project" value="InterPro"/>
</dbReference>
<proteinExistence type="predicted"/>
<keyword evidence="3" id="KW-1133">Transmembrane helix</keyword>
<dbReference type="Gene3D" id="2.10.70.100">
    <property type="match status" value="1"/>
</dbReference>
<dbReference type="InterPro" id="IPR029787">
    <property type="entry name" value="Nucleotide_cyclase"/>
</dbReference>
<evidence type="ECO:0000313" key="9">
    <source>
        <dbReference type="EMBL" id="SFF84122.1"/>
    </source>
</evidence>
<evidence type="ECO:0000259" key="5">
    <source>
        <dbReference type="PROSITE" id="PS50113"/>
    </source>
</evidence>
<dbReference type="EMBL" id="FOOU01000001">
    <property type="protein sequence ID" value="SFF84122.1"/>
    <property type="molecule type" value="Genomic_DNA"/>
</dbReference>
<dbReference type="AlphaFoldDB" id="A0A1I2LXR9"/>
<dbReference type="CDD" id="cd00130">
    <property type="entry name" value="PAS"/>
    <property type="match status" value="1"/>
</dbReference>
<evidence type="ECO:0000259" key="6">
    <source>
        <dbReference type="PROSITE" id="PS50883"/>
    </source>
</evidence>
<dbReference type="PROSITE" id="PS50883">
    <property type="entry name" value="EAL"/>
    <property type="match status" value="1"/>
</dbReference>
<accession>A0A1I2LXR9</accession>
<dbReference type="Gene3D" id="3.30.70.270">
    <property type="match status" value="1"/>
</dbReference>
<dbReference type="Gene3D" id="3.30.450.20">
    <property type="entry name" value="PAS domain"/>
    <property type="match status" value="2"/>
</dbReference>
<dbReference type="Gene3D" id="6.10.340.10">
    <property type="match status" value="1"/>
</dbReference>
<dbReference type="GO" id="GO:0016020">
    <property type="term" value="C:membrane"/>
    <property type="evidence" value="ECO:0007669"/>
    <property type="project" value="InterPro"/>
</dbReference>
<dbReference type="SUPFAM" id="SSF55785">
    <property type="entry name" value="PYP-like sensor domain (PAS domain)"/>
    <property type="match status" value="2"/>
</dbReference>
<dbReference type="InterPro" id="IPR003660">
    <property type="entry name" value="HAMP_dom"/>
</dbReference>
<dbReference type="SMART" id="SM00052">
    <property type="entry name" value="EAL"/>
    <property type="match status" value="1"/>
</dbReference>
<dbReference type="Gene3D" id="3.20.20.450">
    <property type="entry name" value="EAL domain"/>
    <property type="match status" value="1"/>
</dbReference>
<evidence type="ECO:0000259" key="7">
    <source>
        <dbReference type="PROSITE" id="PS50885"/>
    </source>
</evidence>
<dbReference type="NCBIfam" id="TIGR00229">
    <property type="entry name" value="sensory_box"/>
    <property type="match status" value="1"/>
</dbReference>
<dbReference type="Pfam" id="PF00990">
    <property type="entry name" value="GGDEF"/>
    <property type="match status" value="1"/>
</dbReference>
<dbReference type="CDD" id="cd01949">
    <property type="entry name" value="GGDEF"/>
    <property type="match status" value="1"/>
</dbReference>
<dbReference type="InterPro" id="IPR001633">
    <property type="entry name" value="EAL_dom"/>
</dbReference>
<dbReference type="SMART" id="SM00267">
    <property type="entry name" value="GGDEF"/>
    <property type="match status" value="1"/>
</dbReference>
<keyword evidence="2" id="KW-0973">c-di-GMP</keyword>
<evidence type="ECO:0000256" key="2">
    <source>
        <dbReference type="ARBA" id="ARBA00022636"/>
    </source>
</evidence>
<name>A0A1I2LXR9_9GAMM</name>
<dbReference type="EC" id="3.1.4.52" evidence="1"/>
<evidence type="ECO:0000259" key="4">
    <source>
        <dbReference type="PROSITE" id="PS50112"/>
    </source>
</evidence>
<dbReference type="PROSITE" id="PS50885">
    <property type="entry name" value="HAMP"/>
    <property type="match status" value="1"/>
</dbReference>
<dbReference type="InterPro" id="IPR000160">
    <property type="entry name" value="GGDEF_dom"/>
</dbReference>
<feature type="domain" description="PAC" evidence="5">
    <location>
        <begin position="310"/>
        <end position="363"/>
    </location>
</feature>
<feature type="transmembrane region" description="Helical" evidence="3">
    <location>
        <begin position="136"/>
        <end position="154"/>
    </location>
</feature>
<sequence>MKRLTILLLFPISLLLVYILLVEQVWLPGVYSKILEEKVAEVNRSAYLIGEAIKIAPASANTLISSMDNDAGEGMYWRTIFIVDPNSSDNHMAPPLGYGSGAHLIRYPIEDSALQLAAWINVDAIFLQLENQVRPYVMTSVVLVCVLFLLMLLLQRRLLLTPIRQLVRASEQIVTGDTDYPLPRIAKGSVLAPLFSSFITMRQSLAEQELQSKTEINALVSVKERFKEAHQIARLGCWEWRLSDDLFWCSESVKNILSIPDKQLLSLDSFVSVVHPADRDRVLTQLKKMKDEAQPINIYYRVAAPAEPVSNVPVPSVPFSSGAIRHVQLLSDVSVNENGEATRIYGTCQDITEHKNIEASLKKLSSAITHAGSSVMITDVIGAIEYVNPKFTETTDYTLEEVVGQQAELLSRKWISADFYDSLWQSLLSGQHWRGELQSRRKNGGTFWSQVSISPINNDDGELAHYVIVSEDVTKLKVAHARMERLALYDELTGLPNRRFFFSELSRLFAQDVMEYPAVVMLLDLDYFKTINDTQGHSAGDLLLVEVAQRLIDCLSNSDIAVRLGGDEFAILINPVLDVEHVELMAANVLNEIARPFHINENELQISTSLGLAWLPKDGDSPEVLLKHADLAMSQAKEKGGNQYRFFTESLHDQLQAYISFSREMPKALDAHNFTLLYQPQIDLKSGAICSVEALVRWNHPELGVISPQDFIPVAEETGFIVPLGRWVLQAACKTIKYLAQHRMSHIKVAINLSPRQFRDPNLLVMIRQMLEEYEIDPTCLELEITESLLMHDIGLAIDTLKALQALGITIAIDDFGIGYSSFNYLKTLPINVLKIDREFIKDIPQHLDDMEITAAMISMAHRLNMSVVAEGIETEVQRAFLQEHDCDVGQGYLFSRPVVLNDLLLLLTENNSK</sequence>
<dbReference type="PANTHER" id="PTHR44757">
    <property type="entry name" value="DIGUANYLATE CYCLASE DGCP"/>
    <property type="match status" value="1"/>
</dbReference>
<dbReference type="FunFam" id="3.20.20.450:FF:000001">
    <property type="entry name" value="Cyclic di-GMP phosphodiesterase yahA"/>
    <property type="match status" value="1"/>
</dbReference>
<evidence type="ECO:0000256" key="3">
    <source>
        <dbReference type="SAM" id="Phobius"/>
    </source>
</evidence>
<dbReference type="STRING" id="1045558.SAMN05216175_101314"/>
<dbReference type="Pfam" id="PF13426">
    <property type="entry name" value="PAS_9"/>
    <property type="match status" value="1"/>
</dbReference>
<reference evidence="10" key="1">
    <citation type="submission" date="2016-10" db="EMBL/GenBank/DDBJ databases">
        <authorList>
            <person name="Varghese N."/>
            <person name="Submissions S."/>
        </authorList>
    </citation>
    <scope>NUCLEOTIDE SEQUENCE [LARGE SCALE GENOMIC DNA]</scope>
    <source>
        <strain evidence="10">CGMCC 1.10971</strain>
    </source>
</reference>
<keyword evidence="10" id="KW-1185">Reference proteome</keyword>
<feature type="domain" description="PAS" evidence="4">
    <location>
        <begin position="360"/>
        <end position="410"/>
    </location>
</feature>
<dbReference type="RefSeq" id="WP_244889905.1">
    <property type="nucleotide sequence ID" value="NZ_FOOU01000001.1"/>
</dbReference>
<feature type="domain" description="PAC" evidence="5">
    <location>
        <begin position="433"/>
        <end position="485"/>
    </location>
</feature>
<dbReference type="NCBIfam" id="TIGR00254">
    <property type="entry name" value="GGDEF"/>
    <property type="match status" value="1"/>
</dbReference>
<keyword evidence="3" id="KW-0472">Membrane</keyword>
<evidence type="ECO:0000259" key="8">
    <source>
        <dbReference type="PROSITE" id="PS50887"/>
    </source>
</evidence>
<dbReference type="SMART" id="SM00086">
    <property type="entry name" value="PAC"/>
    <property type="match status" value="2"/>
</dbReference>
<dbReference type="Proteomes" id="UP000198623">
    <property type="component" value="Unassembled WGS sequence"/>
</dbReference>
<feature type="domain" description="EAL" evidence="6">
    <location>
        <begin position="658"/>
        <end position="912"/>
    </location>
</feature>
<dbReference type="PROSITE" id="PS50112">
    <property type="entry name" value="PAS"/>
    <property type="match status" value="1"/>
</dbReference>
<dbReference type="CDD" id="cd06225">
    <property type="entry name" value="HAMP"/>
    <property type="match status" value="1"/>
</dbReference>
<dbReference type="InterPro" id="IPR000014">
    <property type="entry name" value="PAS"/>
</dbReference>
<dbReference type="Pfam" id="PF00563">
    <property type="entry name" value="EAL"/>
    <property type="match status" value="1"/>
</dbReference>
<dbReference type="InterPro" id="IPR035965">
    <property type="entry name" value="PAS-like_dom_sf"/>
</dbReference>
<dbReference type="InterPro" id="IPR052155">
    <property type="entry name" value="Biofilm_reg_signaling"/>
</dbReference>
<dbReference type="GO" id="GO:0071111">
    <property type="term" value="F:cyclic-guanylate-specific phosphodiesterase activity"/>
    <property type="evidence" value="ECO:0007669"/>
    <property type="project" value="UniProtKB-EC"/>
</dbReference>
<gene>
    <name evidence="9" type="ORF">SAMN05216175_101314</name>
</gene>
<dbReference type="SMART" id="SM00304">
    <property type="entry name" value="HAMP"/>
    <property type="match status" value="1"/>
</dbReference>
<dbReference type="InterPro" id="IPR043128">
    <property type="entry name" value="Rev_trsase/Diguanyl_cyclase"/>
</dbReference>
<dbReference type="SUPFAM" id="SSF141868">
    <property type="entry name" value="EAL domain-like"/>
    <property type="match status" value="1"/>
</dbReference>
<dbReference type="PROSITE" id="PS50887">
    <property type="entry name" value="GGDEF"/>
    <property type="match status" value="1"/>
</dbReference>
<dbReference type="SUPFAM" id="SSF55073">
    <property type="entry name" value="Nucleotide cyclase"/>
    <property type="match status" value="1"/>
</dbReference>
<protein>
    <recommendedName>
        <fullName evidence="1">cyclic-guanylate-specific phosphodiesterase</fullName>
        <ecNumber evidence="1">3.1.4.52</ecNumber>
    </recommendedName>
</protein>
<dbReference type="CDD" id="cd01948">
    <property type="entry name" value="EAL"/>
    <property type="match status" value="1"/>
</dbReference>
<organism evidence="9 10">
    <name type="scientific">Neptunomonas qingdaonensis</name>
    <dbReference type="NCBI Taxonomy" id="1045558"/>
    <lineage>
        <taxon>Bacteria</taxon>
        <taxon>Pseudomonadati</taxon>
        <taxon>Pseudomonadota</taxon>
        <taxon>Gammaproteobacteria</taxon>
        <taxon>Oceanospirillales</taxon>
        <taxon>Oceanospirillaceae</taxon>
        <taxon>Neptunomonas</taxon>
    </lineage>
</organism>
<keyword evidence="3" id="KW-0812">Transmembrane</keyword>
<evidence type="ECO:0000256" key="1">
    <source>
        <dbReference type="ARBA" id="ARBA00012282"/>
    </source>
</evidence>
<dbReference type="InterPro" id="IPR035919">
    <property type="entry name" value="EAL_sf"/>
</dbReference>
<dbReference type="InterPro" id="IPR001610">
    <property type="entry name" value="PAC"/>
</dbReference>
<feature type="domain" description="GGDEF" evidence="8">
    <location>
        <begin position="516"/>
        <end position="649"/>
    </location>
</feature>
<dbReference type="PANTHER" id="PTHR44757:SF2">
    <property type="entry name" value="BIOFILM ARCHITECTURE MAINTENANCE PROTEIN MBAA"/>
    <property type="match status" value="1"/>
</dbReference>
<dbReference type="SMART" id="SM00091">
    <property type="entry name" value="PAS"/>
    <property type="match status" value="2"/>
</dbReference>